<sequence>MQRNSAPLWMTADSQDTCDIYAARGDNVSVPLGPGRTLNDFERLKWTYNNDLVLFTWINKKIVRGKKEDIHENGSLWLKSVTVSNNGAYKPEIQDAKRFPKPSHASDTMEWLKNDKVEAKYKGEWKVTKEAKQVQSDSFRCKRLHPTRRDEERRCDAELRQGEKGSAAAGGTHGAPKHRSKRDPQQKPRVPEGHPEPSPRRAAQVPRPAQAVDEEQPPPLPQPRKKDPRAQRV</sequence>
<evidence type="ECO:0000313" key="1">
    <source>
        <dbReference type="EMBL" id="KAI4831513.1"/>
    </source>
</evidence>
<name>A0ACB9XVU2_CHAAC</name>
<accession>A0ACB9XVU2</accession>
<reference evidence="1" key="1">
    <citation type="submission" date="2022-05" db="EMBL/GenBank/DDBJ databases">
        <title>Chromosome-level genome of Chaenocephalus aceratus.</title>
        <authorList>
            <person name="Park H."/>
        </authorList>
    </citation>
    <scope>NUCLEOTIDE SEQUENCE</scope>
    <source>
        <strain evidence="1">KU_202001</strain>
    </source>
</reference>
<evidence type="ECO:0000313" key="2">
    <source>
        <dbReference type="Proteomes" id="UP001057452"/>
    </source>
</evidence>
<proteinExistence type="predicted"/>
<protein>
    <submittedName>
        <fullName evidence="1">Uncharacterized protein</fullName>
    </submittedName>
</protein>
<organism evidence="1 2">
    <name type="scientific">Chaenocephalus aceratus</name>
    <name type="common">Blackfin icefish</name>
    <name type="synonym">Chaenichthys aceratus</name>
    <dbReference type="NCBI Taxonomy" id="36190"/>
    <lineage>
        <taxon>Eukaryota</taxon>
        <taxon>Metazoa</taxon>
        <taxon>Chordata</taxon>
        <taxon>Craniata</taxon>
        <taxon>Vertebrata</taxon>
        <taxon>Euteleostomi</taxon>
        <taxon>Actinopterygii</taxon>
        <taxon>Neopterygii</taxon>
        <taxon>Teleostei</taxon>
        <taxon>Neoteleostei</taxon>
        <taxon>Acanthomorphata</taxon>
        <taxon>Eupercaria</taxon>
        <taxon>Perciformes</taxon>
        <taxon>Notothenioidei</taxon>
        <taxon>Channichthyidae</taxon>
        <taxon>Chaenocephalus</taxon>
    </lineage>
</organism>
<keyword evidence="2" id="KW-1185">Reference proteome</keyword>
<gene>
    <name evidence="1" type="ORF">KUCAC02_001052</name>
</gene>
<dbReference type="EMBL" id="CM043786">
    <property type="protein sequence ID" value="KAI4831513.1"/>
    <property type="molecule type" value="Genomic_DNA"/>
</dbReference>
<dbReference type="Proteomes" id="UP001057452">
    <property type="component" value="Chromosome 2"/>
</dbReference>
<comment type="caution">
    <text evidence="1">The sequence shown here is derived from an EMBL/GenBank/DDBJ whole genome shotgun (WGS) entry which is preliminary data.</text>
</comment>